<dbReference type="EMBL" id="QXFL01000005">
    <property type="protein sequence ID" value="RIV85189.1"/>
    <property type="molecule type" value="Genomic_DNA"/>
</dbReference>
<name>A0A418NQV2_9SPHN</name>
<accession>A0A418NQV2</accession>
<protein>
    <submittedName>
        <fullName evidence="2">IS1595 family transposase</fullName>
    </submittedName>
</protein>
<dbReference type="RefSeq" id="WP_119587428.1">
    <property type="nucleotide sequence ID" value="NZ_CAWODQ010000025.1"/>
</dbReference>
<dbReference type="InterPro" id="IPR053164">
    <property type="entry name" value="IS1016-like_transposase"/>
</dbReference>
<evidence type="ECO:0000313" key="3">
    <source>
        <dbReference type="Proteomes" id="UP000286576"/>
    </source>
</evidence>
<dbReference type="InterPro" id="IPR024445">
    <property type="entry name" value="Tnp_ISXO2-like"/>
</dbReference>
<gene>
    <name evidence="2" type="ORF">D2V07_12990</name>
</gene>
<dbReference type="SMART" id="SM01126">
    <property type="entry name" value="DDE_Tnp_IS1595"/>
    <property type="match status" value="1"/>
</dbReference>
<evidence type="ECO:0000259" key="1">
    <source>
        <dbReference type="SMART" id="SM01126"/>
    </source>
</evidence>
<dbReference type="InterPro" id="IPR024442">
    <property type="entry name" value="Transposase_Zn_ribbon"/>
</dbReference>
<comment type="caution">
    <text evidence="2">The sequence shown here is derived from an EMBL/GenBank/DDBJ whole genome shotgun (WGS) entry which is preliminary data.</text>
</comment>
<dbReference type="Proteomes" id="UP000286576">
    <property type="component" value="Unassembled WGS sequence"/>
</dbReference>
<dbReference type="Pfam" id="PF12760">
    <property type="entry name" value="Zn_ribbon_IS1595"/>
    <property type="match status" value="1"/>
</dbReference>
<dbReference type="OrthoDB" id="271821at2"/>
<evidence type="ECO:0000313" key="2">
    <source>
        <dbReference type="EMBL" id="RIV85189.1"/>
    </source>
</evidence>
<dbReference type="Pfam" id="PF12762">
    <property type="entry name" value="DDE_Tnp_IS1595"/>
    <property type="match status" value="1"/>
</dbReference>
<proteinExistence type="predicted"/>
<feature type="domain" description="ISXO2-like transposase" evidence="1">
    <location>
        <begin position="129"/>
        <end position="266"/>
    </location>
</feature>
<reference evidence="2 3" key="1">
    <citation type="submission" date="2018-08" db="EMBL/GenBank/DDBJ databases">
        <title>Erythrobacter zhengii sp.nov., a bacterium isolated from deep-sea sediment.</title>
        <authorList>
            <person name="Fang C."/>
            <person name="Wu Y.-H."/>
            <person name="Sun C."/>
            <person name="Wang H."/>
            <person name="Cheng H."/>
            <person name="Meng F.-X."/>
            <person name="Wang C.-S."/>
            <person name="Xu X.-W."/>
        </authorList>
    </citation>
    <scope>NUCLEOTIDE SEQUENCE [LARGE SCALE GENOMIC DNA]</scope>
    <source>
        <strain evidence="2 3">V18</strain>
    </source>
</reference>
<dbReference type="AlphaFoldDB" id="A0A418NQV2"/>
<dbReference type="PANTHER" id="PTHR47163">
    <property type="entry name" value="DDE_TNP_IS1595 DOMAIN-CONTAINING PROTEIN"/>
    <property type="match status" value="1"/>
</dbReference>
<dbReference type="PANTHER" id="PTHR47163:SF2">
    <property type="entry name" value="SI:DKEY-17M8.2"/>
    <property type="match status" value="1"/>
</dbReference>
<dbReference type="NCBIfam" id="NF033547">
    <property type="entry name" value="transpos_IS1595"/>
    <property type="match status" value="1"/>
</dbReference>
<sequence>MTFAGTSVMEFFERFPDEQACLEHVFNVRFGDHSPCPNCGEVGGWAPIRGTKKYLHRCRRHVSVLQGTMFYRSNLSLMAWFYALLLFANSSTGMRASFLRRHLGIGVKSSHRMSNAIRAHMAAFEPCRQVGGPGKLVHIDEALIRHVTSGVRQTPHIVLGIECEGEVVSGLIADRSLASITAAINALVRPDSIIVTDCHLAYSSLASGGWEHIPINHARAFHNFAGLTNNPIEVYWSVLKRTLRLYNRIAPHNLWRFLAEIQFRYNRRKAKRSTFLELVGAFPPIAAERGAAVQETFDWSRWRRVADR</sequence>
<keyword evidence="3" id="KW-1185">Reference proteome</keyword>
<organism evidence="2 3">
    <name type="scientific">Aurantiacibacter zhengii</name>
    <dbReference type="NCBI Taxonomy" id="2307003"/>
    <lineage>
        <taxon>Bacteria</taxon>
        <taxon>Pseudomonadati</taxon>
        <taxon>Pseudomonadota</taxon>
        <taxon>Alphaproteobacteria</taxon>
        <taxon>Sphingomonadales</taxon>
        <taxon>Erythrobacteraceae</taxon>
        <taxon>Aurantiacibacter</taxon>
    </lineage>
</organism>